<dbReference type="PANTHER" id="PTHR13948">
    <property type="entry name" value="RNA-BINDING PROTEIN"/>
    <property type="match status" value="1"/>
</dbReference>
<keyword evidence="4" id="KW-0862">Zinc</keyword>
<dbReference type="EMBL" id="OAPG01000006">
    <property type="protein sequence ID" value="SNX84372.1"/>
    <property type="molecule type" value="Genomic_DNA"/>
</dbReference>
<evidence type="ECO:0000256" key="5">
    <source>
        <dbReference type="SAM" id="MobiDB-lite"/>
    </source>
</evidence>
<feature type="region of interest" description="Disordered" evidence="5">
    <location>
        <begin position="168"/>
        <end position="217"/>
    </location>
</feature>
<dbReference type="PROSITE" id="PS50157">
    <property type="entry name" value="ZINC_FINGER_C2H2_2"/>
    <property type="match status" value="1"/>
</dbReference>
<evidence type="ECO:0000256" key="2">
    <source>
        <dbReference type="ARBA" id="ARBA00022884"/>
    </source>
</evidence>
<organism evidence="8 9">
    <name type="scientific">Melanopsichium pennsylvanicum</name>
    <dbReference type="NCBI Taxonomy" id="63383"/>
    <lineage>
        <taxon>Eukaryota</taxon>
        <taxon>Fungi</taxon>
        <taxon>Dikarya</taxon>
        <taxon>Basidiomycota</taxon>
        <taxon>Ustilaginomycotina</taxon>
        <taxon>Ustilaginomycetes</taxon>
        <taxon>Ustilaginales</taxon>
        <taxon>Ustilaginaceae</taxon>
        <taxon>Melanopsichium</taxon>
    </lineage>
</organism>
<protein>
    <submittedName>
        <fullName evidence="8">Related to RNA binding motif protein</fullName>
    </submittedName>
</protein>
<feature type="domain" description="C2H2-type" evidence="6">
    <location>
        <begin position="238"/>
        <end position="270"/>
    </location>
</feature>
<gene>
    <name evidence="8" type="ORF">MEPE_03081</name>
</gene>
<keyword evidence="4" id="KW-0479">Metal-binding</keyword>
<evidence type="ECO:0000259" key="7">
    <source>
        <dbReference type="PROSITE" id="PS50174"/>
    </source>
</evidence>
<dbReference type="InterPro" id="IPR000467">
    <property type="entry name" value="G_patch_dom"/>
</dbReference>
<dbReference type="PANTHER" id="PTHR13948:SF3">
    <property type="entry name" value="FI21118P1"/>
    <property type="match status" value="1"/>
</dbReference>
<keyword evidence="3" id="KW-0539">Nucleus</keyword>
<reference evidence="8" key="1">
    <citation type="submission" date="2023-10" db="EMBL/GenBank/DDBJ databases">
        <authorList>
            <person name="Guldener U."/>
        </authorList>
    </citation>
    <scope>NUCLEOTIDE SEQUENCE</scope>
    <source>
        <strain evidence="8">Mp4</strain>
    </source>
</reference>
<dbReference type="AlphaFoldDB" id="A0AAJ4XM46"/>
<dbReference type="InterPro" id="IPR013087">
    <property type="entry name" value="Znf_C2H2_type"/>
</dbReference>
<evidence type="ECO:0000313" key="9">
    <source>
        <dbReference type="Proteomes" id="UP001294444"/>
    </source>
</evidence>
<sequence length="462" mass="50805">MHLIIRQLHRKPLEPDPTLKALATLSPMPHIMAQQGSTHDSYADHYRGDQSHASRYLDRDDPRLDQAYATRSLSEQQFRSRSRSPPVYANSSFREQSNQPAPSWSNSAEPVRWKDLRLTGKNHTATVPSSAAFSAKIPASKYATTAANKRMATDISTWNRKQAELHADEPLDMPASVQSDEPATSWSSTAKSLGKADDPQLSPAPRSSSKVGDQTLSDLTKMSQADLTSYDYRDLPRIACLLCQRKFKSVDTLDRHQAESQLHKHNLANPKTCTEGVIRKLETHRDTCCTPKNAEQNIAAPHIAGTTTAALTYRDRASERRAVFGANTCVKFSNIGNAQRVFEGPKPTNVLSNTVEEAPQSAPEKPIDSHNIGSKLLAMMGWTQGQGLGLNGQGSSNIVQTKIYKPRAGLGSSAPTETATHEASLYRKPGANVAFTGYLDLAKDRECFFRPEFVLHVNGSVI</sequence>
<keyword evidence="9" id="KW-1185">Reference proteome</keyword>
<evidence type="ECO:0000256" key="3">
    <source>
        <dbReference type="ARBA" id="ARBA00023242"/>
    </source>
</evidence>
<feature type="domain" description="G-patch" evidence="7">
    <location>
        <begin position="369"/>
        <end position="415"/>
    </location>
</feature>
<comment type="subcellular location">
    <subcellularLocation>
        <location evidence="1">Nucleus</location>
    </subcellularLocation>
</comment>
<dbReference type="GO" id="GO:0003723">
    <property type="term" value="F:RNA binding"/>
    <property type="evidence" value="ECO:0007669"/>
    <property type="project" value="UniProtKB-KW"/>
</dbReference>
<accession>A0AAJ4XM46</accession>
<feature type="region of interest" description="Disordered" evidence="5">
    <location>
        <begin position="71"/>
        <end position="109"/>
    </location>
</feature>
<dbReference type="PROSITE" id="PS50174">
    <property type="entry name" value="G_PATCH"/>
    <property type="match status" value="1"/>
</dbReference>
<dbReference type="SMART" id="SM00443">
    <property type="entry name" value="G_patch"/>
    <property type="match status" value="1"/>
</dbReference>
<evidence type="ECO:0000256" key="4">
    <source>
        <dbReference type="PROSITE-ProRule" id="PRU00042"/>
    </source>
</evidence>
<evidence type="ECO:0000259" key="6">
    <source>
        <dbReference type="PROSITE" id="PS50157"/>
    </source>
</evidence>
<dbReference type="Pfam" id="PF01585">
    <property type="entry name" value="G-patch"/>
    <property type="match status" value="1"/>
</dbReference>
<feature type="compositionally biased region" description="Polar residues" evidence="5">
    <location>
        <begin position="176"/>
        <end position="191"/>
    </location>
</feature>
<evidence type="ECO:0000313" key="8">
    <source>
        <dbReference type="EMBL" id="SNX84372.1"/>
    </source>
</evidence>
<name>A0AAJ4XM46_9BASI</name>
<keyword evidence="4" id="KW-0863">Zinc-finger</keyword>
<dbReference type="GO" id="GO:0000398">
    <property type="term" value="P:mRNA splicing, via spliceosome"/>
    <property type="evidence" value="ECO:0007669"/>
    <property type="project" value="TreeGrafter"/>
</dbReference>
<evidence type="ECO:0000256" key="1">
    <source>
        <dbReference type="ARBA" id="ARBA00004123"/>
    </source>
</evidence>
<dbReference type="GO" id="GO:0005634">
    <property type="term" value="C:nucleus"/>
    <property type="evidence" value="ECO:0007669"/>
    <property type="project" value="UniProtKB-SubCell"/>
</dbReference>
<feature type="compositionally biased region" description="Polar residues" evidence="5">
    <location>
        <begin position="89"/>
        <end position="108"/>
    </location>
</feature>
<keyword evidence="2" id="KW-0694">RNA-binding</keyword>
<comment type="caution">
    <text evidence="8">The sequence shown here is derived from an EMBL/GenBank/DDBJ whole genome shotgun (WGS) entry which is preliminary data.</text>
</comment>
<dbReference type="Proteomes" id="UP001294444">
    <property type="component" value="Unassembled WGS sequence"/>
</dbReference>
<proteinExistence type="predicted"/>
<dbReference type="GO" id="GO:0008270">
    <property type="term" value="F:zinc ion binding"/>
    <property type="evidence" value="ECO:0007669"/>
    <property type="project" value="UniProtKB-KW"/>
</dbReference>
<feature type="compositionally biased region" description="Polar residues" evidence="5">
    <location>
        <begin position="205"/>
        <end position="217"/>
    </location>
</feature>